<dbReference type="SUPFAM" id="SSF55120">
    <property type="entry name" value="Pseudouridine synthase"/>
    <property type="match status" value="1"/>
</dbReference>
<evidence type="ECO:0000313" key="4">
    <source>
        <dbReference type="EMBL" id="KAL3810640.1"/>
    </source>
</evidence>
<feature type="region of interest" description="Disordered" evidence="2">
    <location>
        <begin position="331"/>
        <end position="357"/>
    </location>
</feature>
<comment type="caution">
    <text evidence="4">The sequence shown here is derived from an EMBL/GenBank/DDBJ whole genome shotgun (WGS) entry which is preliminary data.</text>
</comment>
<dbReference type="InterPro" id="IPR020103">
    <property type="entry name" value="PsdUridine_synth_cat_dom_sf"/>
</dbReference>
<name>A0ABD3RCC5_9STRA</name>
<feature type="domain" description="Pseudouridine synthase RsuA/RluA-like" evidence="3">
    <location>
        <begin position="309"/>
        <end position="525"/>
    </location>
</feature>
<dbReference type="EMBL" id="JALLPB020000314">
    <property type="protein sequence ID" value="KAL3810640.1"/>
    <property type="molecule type" value="Genomic_DNA"/>
</dbReference>
<dbReference type="Pfam" id="PF00849">
    <property type="entry name" value="PseudoU_synth_2"/>
    <property type="match status" value="1"/>
</dbReference>
<keyword evidence="5" id="KW-1185">Reference proteome</keyword>
<evidence type="ECO:0000256" key="2">
    <source>
        <dbReference type="SAM" id="MobiDB-lite"/>
    </source>
</evidence>
<comment type="similarity">
    <text evidence="1">Belongs to the pseudouridine synthase RluA family.</text>
</comment>
<evidence type="ECO:0000313" key="5">
    <source>
        <dbReference type="Proteomes" id="UP001530377"/>
    </source>
</evidence>
<proteinExistence type="inferred from homology"/>
<dbReference type="Gene3D" id="3.30.2350.10">
    <property type="entry name" value="Pseudouridine synthase"/>
    <property type="match status" value="1"/>
</dbReference>
<dbReference type="GO" id="GO:0009982">
    <property type="term" value="F:pseudouridine synthase activity"/>
    <property type="evidence" value="ECO:0007669"/>
    <property type="project" value="UniProtKB-ARBA"/>
</dbReference>
<dbReference type="InterPro" id="IPR006145">
    <property type="entry name" value="PsdUridine_synth_RsuA/RluA"/>
</dbReference>
<dbReference type="Proteomes" id="UP001530377">
    <property type="component" value="Unassembled WGS sequence"/>
</dbReference>
<dbReference type="PANTHER" id="PTHR21600">
    <property type="entry name" value="MITOCHONDRIAL RNA PSEUDOURIDINE SYNTHASE"/>
    <property type="match status" value="1"/>
</dbReference>
<dbReference type="PANTHER" id="PTHR21600:SF87">
    <property type="entry name" value="RNA PSEUDOURIDYLATE SYNTHASE DOMAIN-CONTAINING PROTEIN 1"/>
    <property type="match status" value="1"/>
</dbReference>
<feature type="compositionally biased region" description="Basic residues" evidence="2">
    <location>
        <begin position="331"/>
        <end position="341"/>
    </location>
</feature>
<dbReference type="InterPro" id="IPR006224">
    <property type="entry name" value="PsdUridine_synth_RluA-like_CS"/>
</dbReference>
<gene>
    <name evidence="4" type="ORF">ACHAXA_008164</name>
</gene>
<organism evidence="4 5">
    <name type="scientific">Cyclostephanos tholiformis</name>
    <dbReference type="NCBI Taxonomy" id="382380"/>
    <lineage>
        <taxon>Eukaryota</taxon>
        <taxon>Sar</taxon>
        <taxon>Stramenopiles</taxon>
        <taxon>Ochrophyta</taxon>
        <taxon>Bacillariophyta</taxon>
        <taxon>Coscinodiscophyceae</taxon>
        <taxon>Thalassiosirophycidae</taxon>
        <taxon>Stephanodiscales</taxon>
        <taxon>Stephanodiscaceae</taxon>
        <taxon>Cyclostephanos</taxon>
    </lineage>
</organism>
<accession>A0ABD3RCC5</accession>
<dbReference type="PROSITE" id="PS01129">
    <property type="entry name" value="PSI_RLU"/>
    <property type="match status" value="1"/>
</dbReference>
<evidence type="ECO:0000256" key="1">
    <source>
        <dbReference type="ARBA" id="ARBA00010876"/>
    </source>
</evidence>
<reference evidence="4 5" key="1">
    <citation type="submission" date="2024-10" db="EMBL/GenBank/DDBJ databases">
        <title>Updated reference genomes for cyclostephanoid diatoms.</title>
        <authorList>
            <person name="Roberts W.R."/>
            <person name="Alverson A.J."/>
        </authorList>
    </citation>
    <scope>NUCLEOTIDE SEQUENCE [LARGE SCALE GENOMIC DNA]</scope>
    <source>
        <strain evidence="4 5">AJA228-03</strain>
    </source>
</reference>
<feature type="region of interest" description="Disordered" evidence="2">
    <location>
        <begin position="72"/>
        <end position="91"/>
    </location>
</feature>
<dbReference type="InterPro" id="IPR050188">
    <property type="entry name" value="RluA_PseudoU_synthase"/>
</dbReference>
<evidence type="ECO:0000259" key="3">
    <source>
        <dbReference type="Pfam" id="PF00849"/>
    </source>
</evidence>
<dbReference type="AlphaFoldDB" id="A0ABD3RCC5"/>
<sequence length="623" mass="67694">MMRSRNVILSLLPAASTSFGFGKHAASSFSYEGRVRRRNIAVHRHPTPSPGLNNIICTIANERNRRCVRGESLVGSSSGTRKFTHPRMGSMPDIVRGIRREDGETRTNVMTLSDIMKESYRYHGETDGVRDALISRRILADLSAEHDAAEVASRLIRAAIDAAGTDRGCLAGMINALLASCCGNDDDDAAREESSSTVHPEISLAILDLVDGMHSMDPTTMVTPDIVSLSLAYRAIGGGEIAEFATRSNAILDRARRMAKKTAGSHRRRALASERRGGRIDTIIDAKRTEDDLQSIYGRDIRVLHETTDLIVISKPAGMVCYHAKRTGAGKITPSRKKRSIRASSIAENDANDPDGGSGIVDGGARRMDISLVDALLDCSVTLSTLNPIARGIVHRLDRGTSGCIVLAKTDEIHMRLIASFFLRRSEKRYLALVPGCSTIRGSSGIVVGDEDGSGTIEERKPQLSLGSSGVIDSPVDGRPARSSYRVTRVFGKEDESTSSSSDALLLEVTTLTGRKHQVRAHCASLGHPIFLDPLYASSSILVGGSSRAAEKGQKRRRVPSEVATDDTAEPALPRAIVDAIEKYKFQQERFFLHAASLSIREVCIFVNAPLPQWWIDTIDQLN</sequence>
<dbReference type="CDD" id="cd02869">
    <property type="entry name" value="PseudoU_synth_RluA_like"/>
    <property type="match status" value="1"/>
</dbReference>
<feature type="region of interest" description="Disordered" evidence="2">
    <location>
        <begin position="547"/>
        <end position="566"/>
    </location>
</feature>
<protein>
    <recommendedName>
        <fullName evidence="3">Pseudouridine synthase RsuA/RluA-like domain-containing protein</fullName>
    </recommendedName>
</protein>